<proteinExistence type="predicted"/>
<protein>
    <submittedName>
        <fullName evidence="1">Uncharacterized protein</fullName>
    </submittedName>
</protein>
<reference evidence="1" key="1">
    <citation type="submission" date="2021-03" db="EMBL/GenBank/DDBJ databases">
        <title>Draft genome sequence of rust myrtle Austropuccinia psidii MF-1, a brazilian biotype.</title>
        <authorList>
            <person name="Quecine M.C."/>
            <person name="Pachon D.M.R."/>
            <person name="Bonatelli M.L."/>
            <person name="Correr F.H."/>
            <person name="Franceschini L.M."/>
            <person name="Leite T.F."/>
            <person name="Margarido G.R.A."/>
            <person name="Almeida C.A."/>
            <person name="Ferrarezi J.A."/>
            <person name="Labate C.A."/>
        </authorList>
    </citation>
    <scope>NUCLEOTIDE SEQUENCE</scope>
    <source>
        <strain evidence="1">MF-1</strain>
    </source>
</reference>
<evidence type="ECO:0000313" key="2">
    <source>
        <dbReference type="Proteomes" id="UP000765509"/>
    </source>
</evidence>
<dbReference type="EMBL" id="AVOT02000833">
    <property type="protein sequence ID" value="MBW0464622.1"/>
    <property type="molecule type" value="Genomic_DNA"/>
</dbReference>
<evidence type="ECO:0000313" key="1">
    <source>
        <dbReference type="EMBL" id="MBW0464622.1"/>
    </source>
</evidence>
<sequence>MPRAASLCSGIQTVSPRHDALCRTRLEIFTTPSSTKVETTEYQQIQAEHLVEQLRIVVARNALTLAEAFPYATPEMLQTLAEQTKTLFTHYANDRWSEFSNKASFDELCDGFDRLEREAIERVRAGAKPISITRDPKLSIPPLLLKILNDLALAYRVANERQSQKNEHVFDQISKQIQEIERLEEDVNTRLRHIKKTADDLECERGKP</sequence>
<organism evidence="1 2">
    <name type="scientific">Austropuccinia psidii MF-1</name>
    <dbReference type="NCBI Taxonomy" id="1389203"/>
    <lineage>
        <taxon>Eukaryota</taxon>
        <taxon>Fungi</taxon>
        <taxon>Dikarya</taxon>
        <taxon>Basidiomycota</taxon>
        <taxon>Pucciniomycotina</taxon>
        <taxon>Pucciniomycetes</taxon>
        <taxon>Pucciniales</taxon>
        <taxon>Sphaerophragmiaceae</taxon>
        <taxon>Austropuccinia</taxon>
    </lineage>
</organism>
<dbReference type="AlphaFoldDB" id="A0A9Q3GFP4"/>
<dbReference type="Proteomes" id="UP000765509">
    <property type="component" value="Unassembled WGS sequence"/>
</dbReference>
<dbReference type="OrthoDB" id="2505219at2759"/>
<gene>
    <name evidence="1" type="ORF">O181_004337</name>
</gene>
<name>A0A9Q3GFP4_9BASI</name>
<accession>A0A9Q3GFP4</accession>
<comment type="caution">
    <text evidence="1">The sequence shown here is derived from an EMBL/GenBank/DDBJ whole genome shotgun (WGS) entry which is preliminary data.</text>
</comment>
<keyword evidence="2" id="KW-1185">Reference proteome</keyword>